<evidence type="ECO:0000313" key="2">
    <source>
        <dbReference type="Proteomes" id="UP000245639"/>
    </source>
</evidence>
<protein>
    <submittedName>
        <fullName evidence="1">AAA domain-containing protein</fullName>
    </submittedName>
</protein>
<dbReference type="Pfam" id="PF13481">
    <property type="entry name" value="AAA_25"/>
    <property type="match status" value="1"/>
</dbReference>
<proteinExistence type="predicted"/>
<organism evidence="1 2">
    <name type="scientific">Actinomycetospora cinnamomea</name>
    <dbReference type="NCBI Taxonomy" id="663609"/>
    <lineage>
        <taxon>Bacteria</taxon>
        <taxon>Bacillati</taxon>
        <taxon>Actinomycetota</taxon>
        <taxon>Actinomycetes</taxon>
        <taxon>Pseudonocardiales</taxon>
        <taxon>Pseudonocardiaceae</taxon>
        <taxon>Actinomycetospora</taxon>
    </lineage>
</organism>
<name>A0A2U1FD90_9PSEU</name>
<evidence type="ECO:0000313" key="1">
    <source>
        <dbReference type="EMBL" id="PVZ10157.1"/>
    </source>
</evidence>
<reference evidence="1 2" key="1">
    <citation type="submission" date="2018-04" db="EMBL/GenBank/DDBJ databases">
        <title>Genomic Encyclopedia of Type Strains, Phase IV (KMG-IV): sequencing the most valuable type-strain genomes for metagenomic binning, comparative biology and taxonomic classification.</title>
        <authorList>
            <person name="Goeker M."/>
        </authorList>
    </citation>
    <scope>NUCLEOTIDE SEQUENCE [LARGE SCALE GENOMIC DNA]</scope>
    <source>
        <strain evidence="1 2">DSM 45771</strain>
    </source>
</reference>
<keyword evidence="2" id="KW-1185">Reference proteome</keyword>
<sequence length="342" mass="38351">MRYQLDNPLPENGFVVKELAGTGMTILFIAQWKAGKTTAGFNLAVALADGGEFLGRFGTELREDTSVAYWNFELDGRRAQDWVRDLDPQHPERLYVEHWRGYGIPIETPAGEDFAVGHLIEQAASVLIIDPSSSAHDHDENSAQEMGRWYKAVERIKRRAGLDLVVIVAHAGHGGVGENGDGLPRVRGNSKQMGDADAFWFYQHGGEHGQIAPDSRRYFTAYGRDIDTGQITLDYDSTSRRLEVVSGVTGRAEDRALNTGKEVWRILDNYYSSNTKTFAGKSKLEKLIRTAGKSDYKREGIEYADRMGWIEIEEQGDGRPILYRLGKTQPEDDKCIRLPPLK</sequence>
<dbReference type="SUPFAM" id="SSF52540">
    <property type="entry name" value="P-loop containing nucleoside triphosphate hydrolases"/>
    <property type="match status" value="1"/>
</dbReference>
<dbReference type="AlphaFoldDB" id="A0A2U1FD90"/>
<dbReference type="Proteomes" id="UP000245639">
    <property type="component" value="Unassembled WGS sequence"/>
</dbReference>
<dbReference type="Gene3D" id="3.40.50.300">
    <property type="entry name" value="P-loop containing nucleotide triphosphate hydrolases"/>
    <property type="match status" value="1"/>
</dbReference>
<comment type="caution">
    <text evidence="1">The sequence shown here is derived from an EMBL/GenBank/DDBJ whole genome shotgun (WGS) entry which is preliminary data.</text>
</comment>
<accession>A0A2U1FD90</accession>
<dbReference type="InterPro" id="IPR027417">
    <property type="entry name" value="P-loop_NTPase"/>
</dbReference>
<gene>
    <name evidence="1" type="ORF">C8D89_105234</name>
</gene>
<dbReference type="EMBL" id="QEKW01000005">
    <property type="protein sequence ID" value="PVZ10157.1"/>
    <property type="molecule type" value="Genomic_DNA"/>
</dbReference>